<accession>A0A1M6CRJ5</accession>
<organism evidence="1 2">
    <name type="scientific">Clostridium amylolyticum</name>
    <dbReference type="NCBI Taxonomy" id="1121298"/>
    <lineage>
        <taxon>Bacteria</taxon>
        <taxon>Bacillati</taxon>
        <taxon>Bacillota</taxon>
        <taxon>Clostridia</taxon>
        <taxon>Eubacteriales</taxon>
        <taxon>Clostridiaceae</taxon>
        <taxon>Clostridium</taxon>
    </lineage>
</organism>
<dbReference type="OrthoDB" id="1911679at2"/>
<protein>
    <recommendedName>
        <fullName evidence="3">DUF1292 domain-containing protein</fullName>
    </recommendedName>
</protein>
<evidence type="ECO:0000313" key="2">
    <source>
        <dbReference type="Proteomes" id="UP000184080"/>
    </source>
</evidence>
<dbReference type="InterPro" id="IPR009711">
    <property type="entry name" value="UPF0473"/>
</dbReference>
<reference evidence="1 2" key="1">
    <citation type="submission" date="2016-11" db="EMBL/GenBank/DDBJ databases">
        <authorList>
            <person name="Jaros S."/>
            <person name="Januszkiewicz K."/>
            <person name="Wedrychowicz H."/>
        </authorList>
    </citation>
    <scope>NUCLEOTIDE SEQUENCE [LARGE SCALE GENOMIC DNA]</scope>
    <source>
        <strain evidence="1 2">DSM 21864</strain>
    </source>
</reference>
<keyword evidence="2" id="KW-1185">Reference proteome</keyword>
<sequence>MTVNSVMAFRDEQGNRIEYKILDEIIVNKTGYLIMSPVNNAEAYEFYKLKFDKHMDEELLSVDDNKEIEMVKNASHLKF</sequence>
<name>A0A1M6CRJ5_9CLOT</name>
<dbReference type="RefSeq" id="WP_073004590.1">
    <property type="nucleotide sequence ID" value="NZ_FQZO01000001.1"/>
</dbReference>
<proteinExistence type="predicted"/>
<evidence type="ECO:0000313" key="1">
    <source>
        <dbReference type="EMBL" id="SHI63715.1"/>
    </source>
</evidence>
<dbReference type="AlphaFoldDB" id="A0A1M6CRJ5"/>
<dbReference type="Proteomes" id="UP000184080">
    <property type="component" value="Unassembled WGS sequence"/>
</dbReference>
<gene>
    <name evidence="1" type="ORF">SAMN05444401_1215</name>
</gene>
<dbReference type="EMBL" id="FQZO01000001">
    <property type="protein sequence ID" value="SHI63715.1"/>
    <property type="molecule type" value="Genomic_DNA"/>
</dbReference>
<dbReference type="Pfam" id="PF06949">
    <property type="entry name" value="DUF1292"/>
    <property type="match status" value="1"/>
</dbReference>
<evidence type="ECO:0008006" key="3">
    <source>
        <dbReference type="Google" id="ProtNLM"/>
    </source>
</evidence>